<gene>
    <name evidence="2" type="ORF">O6P43_027635</name>
</gene>
<dbReference type="Proteomes" id="UP001163823">
    <property type="component" value="Chromosome 11"/>
</dbReference>
<keyword evidence="3" id="KW-1185">Reference proteome</keyword>
<dbReference type="KEGG" id="qsa:O6P43_027635"/>
<dbReference type="EMBL" id="JARAOO010000011">
    <property type="protein sequence ID" value="KAJ7951616.1"/>
    <property type="molecule type" value="Genomic_DNA"/>
</dbReference>
<accession>A0AAD7L695</accession>
<dbReference type="PANTHER" id="PTHR34223:SF51">
    <property type="entry name" value="OS06G0556300 PROTEIN"/>
    <property type="match status" value="1"/>
</dbReference>
<dbReference type="PANTHER" id="PTHR34223">
    <property type="entry name" value="OS11G0201299 PROTEIN"/>
    <property type="match status" value="1"/>
</dbReference>
<organism evidence="2 3">
    <name type="scientific">Quillaja saponaria</name>
    <name type="common">Soap bark tree</name>
    <dbReference type="NCBI Taxonomy" id="32244"/>
    <lineage>
        <taxon>Eukaryota</taxon>
        <taxon>Viridiplantae</taxon>
        <taxon>Streptophyta</taxon>
        <taxon>Embryophyta</taxon>
        <taxon>Tracheophyta</taxon>
        <taxon>Spermatophyta</taxon>
        <taxon>Magnoliopsida</taxon>
        <taxon>eudicotyledons</taxon>
        <taxon>Gunneridae</taxon>
        <taxon>Pentapetalae</taxon>
        <taxon>rosids</taxon>
        <taxon>fabids</taxon>
        <taxon>Fabales</taxon>
        <taxon>Quillajaceae</taxon>
        <taxon>Quillaja</taxon>
    </lineage>
</organism>
<dbReference type="InterPro" id="IPR053781">
    <property type="entry name" value="F-box_AtFBL13-like"/>
</dbReference>
<dbReference type="Gene3D" id="1.20.1280.50">
    <property type="match status" value="1"/>
</dbReference>
<dbReference type="CDD" id="cd22160">
    <property type="entry name" value="F-box_AtFBL13-like"/>
    <property type="match status" value="1"/>
</dbReference>
<reference evidence="2" key="1">
    <citation type="journal article" date="2023" name="Science">
        <title>Elucidation of the pathway for biosynthesis of saponin adjuvants from the soapbark tree.</title>
        <authorList>
            <person name="Reed J."/>
            <person name="Orme A."/>
            <person name="El-Demerdash A."/>
            <person name="Owen C."/>
            <person name="Martin L.B.B."/>
            <person name="Misra R.C."/>
            <person name="Kikuchi S."/>
            <person name="Rejzek M."/>
            <person name="Martin A.C."/>
            <person name="Harkess A."/>
            <person name="Leebens-Mack J."/>
            <person name="Louveau T."/>
            <person name="Stephenson M.J."/>
            <person name="Osbourn A."/>
        </authorList>
    </citation>
    <scope>NUCLEOTIDE SEQUENCE</scope>
    <source>
        <strain evidence="2">S10</strain>
    </source>
</reference>
<evidence type="ECO:0000313" key="2">
    <source>
        <dbReference type="EMBL" id="KAJ7951616.1"/>
    </source>
</evidence>
<comment type="caution">
    <text evidence="2">The sequence shown here is derived from an EMBL/GenBank/DDBJ whole genome shotgun (WGS) entry which is preliminary data.</text>
</comment>
<evidence type="ECO:0000259" key="1">
    <source>
        <dbReference type="PROSITE" id="PS50181"/>
    </source>
</evidence>
<proteinExistence type="predicted"/>
<feature type="domain" description="F-box" evidence="1">
    <location>
        <begin position="54"/>
        <end position="107"/>
    </location>
</feature>
<evidence type="ECO:0000313" key="3">
    <source>
        <dbReference type="Proteomes" id="UP001163823"/>
    </source>
</evidence>
<sequence>MSEVANSTYTIEFSEDGKGKSTADFEEYDPVVKKSKPTIPGAQNVEIFEEEVKEDRLSDLPECLIHHILSFMDTRPAVRTCVLSKRWRYFWISVPDLNFCSKSFRRLISFKRFVDGVLSHHGSSRVGNLTFYRFGVEWATDRSQFQKVIEYAASRGVENIDVDFSAKSRKSSEVPYIQIPFSLFKCQSLKALKLKSCYVCTKYNFQFETLTSLHLVRFKLSSADADCLDPFASLAKFFGFKTLTILHLKSLTLSYKGTDCLDPFASCINLKNLHLSRIICKSDKNPIVIVISPPQLSNLTLEYSFLNCKLMVSAPQLTSFSYLDSPNHCFFEFKVPCLRDLIIDVDYGWLNGLAKSFQKRKREEALYDLVKLFQGLHNAENVTLTSRVVSVLVETAVWKKYECSPFCELKCLKLGLGMELTCKSNIENLDNVAAFFRNGSRSAEVKILNT</sequence>
<dbReference type="SUPFAM" id="SSF52047">
    <property type="entry name" value="RNI-like"/>
    <property type="match status" value="1"/>
</dbReference>
<dbReference type="Pfam" id="PF00646">
    <property type="entry name" value="F-box"/>
    <property type="match status" value="1"/>
</dbReference>
<protein>
    <submittedName>
        <fullName evidence="2">F-box family protein</fullName>
    </submittedName>
</protein>
<dbReference type="InterPro" id="IPR032675">
    <property type="entry name" value="LRR_dom_sf"/>
</dbReference>
<dbReference type="InterPro" id="IPR036047">
    <property type="entry name" value="F-box-like_dom_sf"/>
</dbReference>
<name>A0AAD7L695_QUISA</name>
<dbReference type="EMBL" id="JARAOO010000011">
    <property type="protein sequence ID" value="KAJ7951617.1"/>
    <property type="molecule type" value="Genomic_DNA"/>
</dbReference>
<dbReference type="SUPFAM" id="SSF81383">
    <property type="entry name" value="F-box domain"/>
    <property type="match status" value="1"/>
</dbReference>
<dbReference type="InterPro" id="IPR053197">
    <property type="entry name" value="F-box_SCFL_complex_component"/>
</dbReference>
<dbReference type="Gene3D" id="3.80.10.10">
    <property type="entry name" value="Ribonuclease Inhibitor"/>
    <property type="match status" value="1"/>
</dbReference>
<dbReference type="InterPro" id="IPR001810">
    <property type="entry name" value="F-box_dom"/>
</dbReference>
<dbReference type="AlphaFoldDB" id="A0AAD7L695"/>
<dbReference type="PROSITE" id="PS50181">
    <property type="entry name" value="FBOX"/>
    <property type="match status" value="1"/>
</dbReference>